<evidence type="ECO:0000313" key="2">
    <source>
        <dbReference type="EMBL" id="GEO01048.1"/>
    </source>
</evidence>
<proteinExistence type="predicted"/>
<feature type="transmembrane region" description="Helical" evidence="1">
    <location>
        <begin position="55"/>
        <end position="77"/>
    </location>
</feature>
<organism evidence="2 3">
    <name type="scientific">Novosphingobium sediminis</name>
    <dbReference type="NCBI Taxonomy" id="707214"/>
    <lineage>
        <taxon>Bacteria</taxon>
        <taxon>Pseudomonadati</taxon>
        <taxon>Pseudomonadota</taxon>
        <taxon>Alphaproteobacteria</taxon>
        <taxon>Sphingomonadales</taxon>
        <taxon>Sphingomonadaceae</taxon>
        <taxon>Novosphingobium</taxon>
    </lineage>
</organism>
<dbReference type="AlphaFoldDB" id="A0A512AMX8"/>
<name>A0A512AMX8_9SPHN</name>
<keyword evidence="1" id="KW-0472">Membrane</keyword>
<keyword evidence="1" id="KW-1133">Transmembrane helix</keyword>
<dbReference type="EMBL" id="BJYR01000019">
    <property type="protein sequence ID" value="GEO01048.1"/>
    <property type="molecule type" value="Genomic_DNA"/>
</dbReference>
<keyword evidence="3" id="KW-1185">Reference proteome</keyword>
<gene>
    <name evidence="2" type="ORF">NSE01_28800</name>
</gene>
<sequence length="97" mass="10397">MACCAFAIYLVSLVLWPLRRMLRLGREPQWQADPAVEWRPGAPATPRRPSVLRRALQTLLLALGGTAVLAGTAAVAAPQQARSLESAIHASICGELP</sequence>
<accession>A0A512AMX8</accession>
<protein>
    <submittedName>
        <fullName evidence="2">Uncharacterized protein</fullName>
    </submittedName>
</protein>
<reference evidence="2 3" key="1">
    <citation type="submission" date="2019-07" db="EMBL/GenBank/DDBJ databases">
        <title>Whole genome shotgun sequence of Novosphingobium sediminis NBRC 106119.</title>
        <authorList>
            <person name="Hosoyama A."/>
            <person name="Uohara A."/>
            <person name="Ohji S."/>
            <person name="Ichikawa N."/>
        </authorList>
    </citation>
    <scope>NUCLEOTIDE SEQUENCE [LARGE SCALE GENOMIC DNA]</scope>
    <source>
        <strain evidence="2 3">NBRC 106119</strain>
    </source>
</reference>
<dbReference type="RefSeq" id="WP_147160380.1">
    <property type="nucleotide sequence ID" value="NZ_BJYR01000019.1"/>
</dbReference>
<comment type="caution">
    <text evidence="2">The sequence shown here is derived from an EMBL/GenBank/DDBJ whole genome shotgun (WGS) entry which is preliminary data.</text>
</comment>
<evidence type="ECO:0000313" key="3">
    <source>
        <dbReference type="Proteomes" id="UP000321464"/>
    </source>
</evidence>
<evidence type="ECO:0000256" key="1">
    <source>
        <dbReference type="SAM" id="Phobius"/>
    </source>
</evidence>
<dbReference type="Proteomes" id="UP000321464">
    <property type="component" value="Unassembled WGS sequence"/>
</dbReference>
<keyword evidence="1" id="KW-0812">Transmembrane</keyword>